<evidence type="ECO:0000313" key="4">
    <source>
        <dbReference type="Proteomes" id="UP000276133"/>
    </source>
</evidence>
<accession>A0A3M7RX99</accession>
<organism evidence="3 4">
    <name type="scientific">Brachionus plicatilis</name>
    <name type="common">Marine rotifer</name>
    <name type="synonym">Brachionus muelleri</name>
    <dbReference type="NCBI Taxonomy" id="10195"/>
    <lineage>
        <taxon>Eukaryota</taxon>
        <taxon>Metazoa</taxon>
        <taxon>Spiralia</taxon>
        <taxon>Gnathifera</taxon>
        <taxon>Rotifera</taxon>
        <taxon>Eurotatoria</taxon>
        <taxon>Monogononta</taxon>
        <taxon>Pseudotrocha</taxon>
        <taxon>Ploima</taxon>
        <taxon>Brachionidae</taxon>
        <taxon>Brachionus</taxon>
    </lineage>
</organism>
<reference evidence="3 4" key="1">
    <citation type="journal article" date="2018" name="Sci. Rep.">
        <title>Genomic signatures of local adaptation to the degree of environmental predictability in rotifers.</title>
        <authorList>
            <person name="Franch-Gras L."/>
            <person name="Hahn C."/>
            <person name="Garcia-Roger E.M."/>
            <person name="Carmona M.J."/>
            <person name="Serra M."/>
            <person name="Gomez A."/>
        </authorList>
    </citation>
    <scope>NUCLEOTIDE SEQUENCE [LARGE SCALE GENOMIC DNA]</scope>
    <source>
        <strain evidence="3">HYR1</strain>
    </source>
</reference>
<evidence type="ECO:0000259" key="2">
    <source>
        <dbReference type="PROSITE" id="PS50041"/>
    </source>
</evidence>
<dbReference type="Gene3D" id="3.10.100.10">
    <property type="entry name" value="Mannose-Binding Protein A, subunit A"/>
    <property type="match status" value="1"/>
</dbReference>
<dbReference type="Pfam" id="PF00059">
    <property type="entry name" value="Lectin_C"/>
    <property type="match status" value="1"/>
</dbReference>
<dbReference type="OrthoDB" id="6285913at2759"/>
<gene>
    <name evidence="3" type="ORF">BpHYR1_048562</name>
</gene>
<feature type="domain" description="C-type lectin" evidence="2">
    <location>
        <begin position="135"/>
        <end position="249"/>
    </location>
</feature>
<dbReference type="PROSITE" id="PS50041">
    <property type="entry name" value="C_TYPE_LECTIN_2"/>
    <property type="match status" value="1"/>
</dbReference>
<evidence type="ECO:0000313" key="3">
    <source>
        <dbReference type="EMBL" id="RNA27975.1"/>
    </source>
</evidence>
<dbReference type="InterPro" id="IPR001304">
    <property type="entry name" value="C-type_lectin-like"/>
</dbReference>
<keyword evidence="1" id="KW-0732">Signal</keyword>
<evidence type="ECO:0000256" key="1">
    <source>
        <dbReference type="SAM" id="SignalP"/>
    </source>
</evidence>
<dbReference type="SMART" id="SM00034">
    <property type="entry name" value="CLECT"/>
    <property type="match status" value="1"/>
</dbReference>
<sequence>MKSISFILIFFSLELKKVICLLNKGEYFSIRTEIINEMGLIEINNFISPNRVLCTVKCLDRNECNQLYFNRETQKCILFSGFSTKNNLVTKQSVLLAKVFTQNSSSECIKETEYWSIKMNSCLPCPVTFKRYSLNSFSCYHMSQNDMKFFEAKSYCEEKSAFLPRPKTSNERELIRYLSNNTKTWVDSFIDSLGEVYKWGDGTNVTGFKNGQPGNEGANSSRLNQNVLIIYDLCFSDIEYWKTFKTICQIF</sequence>
<dbReference type="EMBL" id="REGN01002458">
    <property type="protein sequence ID" value="RNA27975.1"/>
    <property type="molecule type" value="Genomic_DNA"/>
</dbReference>
<dbReference type="InterPro" id="IPR016187">
    <property type="entry name" value="CTDL_fold"/>
</dbReference>
<dbReference type="AlphaFoldDB" id="A0A3M7RX99"/>
<dbReference type="STRING" id="10195.A0A3M7RX99"/>
<dbReference type="CDD" id="cd00037">
    <property type="entry name" value="CLECT"/>
    <property type="match status" value="1"/>
</dbReference>
<feature type="chain" id="PRO_5018145349" description="C-type lectin domain-containing protein" evidence="1">
    <location>
        <begin position="21"/>
        <end position="251"/>
    </location>
</feature>
<keyword evidence="4" id="KW-1185">Reference proteome</keyword>
<name>A0A3M7RX99_BRAPC</name>
<dbReference type="InterPro" id="IPR016186">
    <property type="entry name" value="C-type_lectin-like/link_sf"/>
</dbReference>
<dbReference type="SUPFAM" id="SSF56436">
    <property type="entry name" value="C-type lectin-like"/>
    <property type="match status" value="1"/>
</dbReference>
<dbReference type="Proteomes" id="UP000276133">
    <property type="component" value="Unassembled WGS sequence"/>
</dbReference>
<comment type="caution">
    <text evidence="3">The sequence shown here is derived from an EMBL/GenBank/DDBJ whole genome shotgun (WGS) entry which is preliminary data.</text>
</comment>
<protein>
    <recommendedName>
        <fullName evidence="2">C-type lectin domain-containing protein</fullName>
    </recommendedName>
</protein>
<proteinExistence type="predicted"/>
<feature type="signal peptide" evidence="1">
    <location>
        <begin position="1"/>
        <end position="20"/>
    </location>
</feature>